<feature type="chain" id="PRO_5046605886" evidence="3">
    <location>
        <begin position="25"/>
        <end position="431"/>
    </location>
</feature>
<dbReference type="Pfam" id="PF05714">
    <property type="entry name" value="PFam54_60"/>
    <property type="match status" value="1"/>
</dbReference>
<evidence type="ECO:0000256" key="1">
    <source>
        <dbReference type="SAM" id="Coils"/>
    </source>
</evidence>
<proteinExistence type="predicted"/>
<keyword evidence="4" id="KW-0614">Plasmid</keyword>
<geneLocation type="plasmid" evidence="4 5">
    <name>lp54</name>
</geneLocation>
<keyword evidence="5" id="KW-1185">Reference proteome</keyword>
<organism evidence="4 5">
    <name type="scientific">Borreliella lusitaniae</name>
    <dbReference type="NCBI Taxonomy" id="100177"/>
    <lineage>
        <taxon>Bacteria</taxon>
        <taxon>Pseudomonadati</taxon>
        <taxon>Spirochaetota</taxon>
        <taxon>Spirochaetia</taxon>
        <taxon>Spirochaetales</taxon>
        <taxon>Borreliaceae</taxon>
        <taxon>Borreliella</taxon>
    </lineage>
</organism>
<keyword evidence="3" id="KW-0732">Signal</keyword>
<feature type="coiled-coil region" evidence="1">
    <location>
        <begin position="325"/>
        <end position="352"/>
    </location>
</feature>
<gene>
    <name evidence="4" type="ORF">QIA44_04905</name>
</gene>
<dbReference type="EMBL" id="CP132471">
    <property type="protein sequence ID" value="WNY69172.1"/>
    <property type="molecule type" value="Genomic_DNA"/>
</dbReference>
<accession>A0ABZ0CJI6</accession>
<feature type="compositionally biased region" description="Low complexity" evidence="2">
    <location>
        <begin position="157"/>
        <end position="166"/>
    </location>
</feature>
<protein>
    <submittedName>
        <fullName evidence="4">Complement regulator-acquiring protein</fullName>
    </submittedName>
</protein>
<dbReference type="NCBIfam" id="NF033728">
    <property type="entry name" value="borfam54_1"/>
    <property type="match status" value="1"/>
</dbReference>
<evidence type="ECO:0000313" key="4">
    <source>
        <dbReference type="EMBL" id="WNY69172.1"/>
    </source>
</evidence>
<evidence type="ECO:0000256" key="2">
    <source>
        <dbReference type="SAM" id="MobiDB-lite"/>
    </source>
</evidence>
<evidence type="ECO:0000313" key="5">
    <source>
        <dbReference type="Proteomes" id="UP001301963"/>
    </source>
</evidence>
<evidence type="ECO:0000256" key="3">
    <source>
        <dbReference type="SAM" id="SignalP"/>
    </source>
</evidence>
<name>A0ABZ0CJI6_9SPIR</name>
<sequence length="431" mass="47940">MNIKSLIRLKCAVALLLSSCTVDANLNEDYKNKVGELLKSTADGKEIVSINTGSNTNKQAELEKQTNLAKNKKLQIPNHQANPINLPKDSKNIPKIKLGVKPGKPAAPNATAQQAKPLKPAPNATAQQAKPLKPAANATTQQAKPLKPAAPTPPKVKPSSKGIIKTSGKKNGKNALMNAFNQSTNQTNLQSNNSSLMFNQTQPSFVQASSKIQAAKDNLLRAISGQQNKIKNNTFRETHNQFKMRDTAFTLLDVISNISSFNRGYAPQLSSNTQEAQNERNKFYAMMDFDQFKTEQFGSIMEILYQDNQNHDLIRSLIISGLGIEISFELALEELEKKLEIFNQEYLKSQINGFEFETKIKELDLKLNTILSKRKEWSRSVESLIANTSSNANLKDPSALAQYIQARNYSDNMQNAREAVLESYIRITELK</sequence>
<reference evidence="4" key="1">
    <citation type="submission" date="2023-07" db="EMBL/GenBank/DDBJ databases">
        <title>Genome sequencing of multiple Borrelia sensu lato isolates.</title>
        <authorList>
            <person name="Mongodin E.F."/>
            <person name="Rudenko N."/>
            <person name="Fraser C.M."/>
            <person name="Schutzer S."/>
            <person name="Luft B."/>
            <person name="Morgan R."/>
            <person name="Chastens S."/>
            <person name="Qiu W."/>
        </authorList>
    </citation>
    <scope>NUCLEOTIDE SEQUENCE [LARGE SCALE GENOMIC DNA]</scope>
    <source>
        <strain evidence="4">PotiB3</strain>
    </source>
</reference>
<feature type="signal peptide" evidence="3">
    <location>
        <begin position="1"/>
        <end position="24"/>
    </location>
</feature>
<dbReference type="Proteomes" id="UP001301963">
    <property type="component" value="Plasmid lp54"/>
</dbReference>
<dbReference type="Gene3D" id="1.10.3160.10">
    <property type="entry name" value="Bbcrasp-1"/>
    <property type="match status" value="1"/>
</dbReference>
<dbReference type="InterPro" id="IPR008421">
    <property type="entry name" value="Borrelia_lipoprotein_PFam54/60"/>
</dbReference>
<feature type="region of interest" description="Disordered" evidence="2">
    <location>
        <begin position="100"/>
        <end position="171"/>
    </location>
</feature>
<keyword evidence="1" id="KW-0175">Coiled coil</keyword>
<dbReference type="RefSeq" id="WP_316384105.1">
    <property type="nucleotide sequence ID" value="NZ_CP132471.1"/>
</dbReference>